<feature type="domain" description="BON" evidence="2">
    <location>
        <begin position="126"/>
        <end position="194"/>
    </location>
</feature>
<keyword evidence="1" id="KW-0732">Signal</keyword>
<comment type="caution">
    <text evidence="3">The sequence shown here is derived from an EMBL/GenBank/DDBJ whole genome shotgun (WGS) entry which is preliminary data.</text>
</comment>
<dbReference type="AlphaFoldDB" id="A0A4V3DNA2"/>
<dbReference type="Gene3D" id="3.30.1340.30">
    <property type="match status" value="3"/>
</dbReference>
<dbReference type="PROSITE" id="PS50914">
    <property type="entry name" value="BON"/>
    <property type="match status" value="3"/>
</dbReference>
<dbReference type="Pfam" id="PF04972">
    <property type="entry name" value="BON"/>
    <property type="match status" value="3"/>
</dbReference>
<dbReference type="PANTHER" id="PTHR34606">
    <property type="entry name" value="BON DOMAIN-CONTAINING PROTEIN"/>
    <property type="match status" value="1"/>
</dbReference>
<organism evidence="3 4">
    <name type="scientific">Tahibacter aquaticus</name>
    <dbReference type="NCBI Taxonomy" id="520092"/>
    <lineage>
        <taxon>Bacteria</taxon>
        <taxon>Pseudomonadati</taxon>
        <taxon>Pseudomonadota</taxon>
        <taxon>Gammaproteobacteria</taxon>
        <taxon>Lysobacterales</taxon>
        <taxon>Rhodanobacteraceae</taxon>
        <taxon>Tahibacter</taxon>
    </lineage>
</organism>
<dbReference type="EMBL" id="SNZH01000002">
    <property type="protein sequence ID" value="TDR47636.1"/>
    <property type="molecule type" value="Genomic_DNA"/>
</dbReference>
<protein>
    <submittedName>
        <fullName evidence="3">Osmotically-inducible protein OsmY</fullName>
    </submittedName>
</protein>
<name>A0A4V3DNA2_9GAMM</name>
<dbReference type="SMART" id="SM00749">
    <property type="entry name" value="BON"/>
    <property type="match status" value="3"/>
</dbReference>
<dbReference type="InterPro" id="IPR051686">
    <property type="entry name" value="Lipoprotein_DolP"/>
</dbReference>
<dbReference type="InterPro" id="IPR014004">
    <property type="entry name" value="Transpt-assoc_nodulatn_dom_bac"/>
</dbReference>
<dbReference type="InterPro" id="IPR007055">
    <property type="entry name" value="BON_dom"/>
</dbReference>
<reference evidence="3 4" key="1">
    <citation type="submission" date="2019-03" db="EMBL/GenBank/DDBJ databases">
        <title>Genomic Encyclopedia of Type Strains, Phase IV (KMG-IV): sequencing the most valuable type-strain genomes for metagenomic binning, comparative biology and taxonomic classification.</title>
        <authorList>
            <person name="Goeker M."/>
        </authorList>
    </citation>
    <scope>NUCLEOTIDE SEQUENCE [LARGE SCALE GENOMIC DNA]</scope>
    <source>
        <strain evidence="3 4">DSM 21667</strain>
    </source>
</reference>
<feature type="domain" description="BON" evidence="2">
    <location>
        <begin position="208"/>
        <end position="277"/>
    </location>
</feature>
<dbReference type="RefSeq" id="WP_133817353.1">
    <property type="nucleotide sequence ID" value="NZ_SNZH01000002.1"/>
</dbReference>
<evidence type="ECO:0000256" key="1">
    <source>
        <dbReference type="SAM" id="SignalP"/>
    </source>
</evidence>
<keyword evidence="4" id="KW-1185">Reference proteome</keyword>
<sequence>MNAIKPLALAILLVFGGSLALPAAAAEKSAEKSLEQNLSDANKEGRIWASFALNRHLNPFEFDVKVNGETVTLGGTVDESIDKELAEQVALGVSGVKKVVNNVKVDPDWAPKPRPAGERSFGQAAEDATITATVKSKLLWSEHTDGLDINVDTASGVVTLRGKVPTAEGKDLAARYAANTGGVRKVNNELVVASDAKRAAASSEQPVTDTWVTAKVKSSLTLSRPLMDDDIDVKTVNGVVSLDGLVETAAEKSLAIEIADNIRGAKKVDAGGLKTRR</sequence>
<feature type="signal peptide" evidence="1">
    <location>
        <begin position="1"/>
        <end position="25"/>
    </location>
</feature>
<evidence type="ECO:0000313" key="3">
    <source>
        <dbReference type="EMBL" id="TDR47636.1"/>
    </source>
</evidence>
<dbReference type="Proteomes" id="UP000295293">
    <property type="component" value="Unassembled WGS sequence"/>
</dbReference>
<gene>
    <name evidence="3" type="ORF">DFR29_102296</name>
</gene>
<evidence type="ECO:0000313" key="4">
    <source>
        <dbReference type="Proteomes" id="UP000295293"/>
    </source>
</evidence>
<dbReference type="OrthoDB" id="8910395at2"/>
<dbReference type="PANTHER" id="PTHR34606:SF15">
    <property type="entry name" value="BON DOMAIN-CONTAINING PROTEIN"/>
    <property type="match status" value="1"/>
</dbReference>
<feature type="chain" id="PRO_5020890495" evidence="1">
    <location>
        <begin position="26"/>
        <end position="277"/>
    </location>
</feature>
<accession>A0A4V3DNA2</accession>
<evidence type="ECO:0000259" key="2">
    <source>
        <dbReference type="PROSITE" id="PS50914"/>
    </source>
</evidence>
<proteinExistence type="predicted"/>
<feature type="domain" description="BON" evidence="2">
    <location>
        <begin position="39"/>
        <end position="107"/>
    </location>
</feature>